<organism evidence="2">
    <name type="scientific">hydrothermal vent metagenome</name>
    <dbReference type="NCBI Taxonomy" id="652676"/>
    <lineage>
        <taxon>unclassified sequences</taxon>
        <taxon>metagenomes</taxon>
        <taxon>ecological metagenomes</taxon>
    </lineage>
</organism>
<reference evidence="2" key="1">
    <citation type="submission" date="2015-10" db="EMBL/GenBank/DDBJ databases">
        <authorList>
            <person name="Gilbert D.G."/>
        </authorList>
    </citation>
    <scope>NUCLEOTIDE SEQUENCE</scope>
</reference>
<proteinExistence type="predicted"/>
<evidence type="ECO:0000259" key="1">
    <source>
        <dbReference type="Pfam" id="PF00326"/>
    </source>
</evidence>
<dbReference type="SUPFAM" id="SSF53474">
    <property type="entry name" value="alpha/beta-Hydrolases"/>
    <property type="match status" value="1"/>
</dbReference>
<dbReference type="InterPro" id="IPR029058">
    <property type="entry name" value="AB_hydrolase_fold"/>
</dbReference>
<feature type="domain" description="Peptidase S9 prolyl oligopeptidase catalytic" evidence="1">
    <location>
        <begin position="425"/>
        <end position="629"/>
    </location>
</feature>
<dbReference type="Gene3D" id="3.40.50.1820">
    <property type="entry name" value="alpha/beta hydrolase"/>
    <property type="match status" value="1"/>
</dbReference>
<dbReference type="SUPFAM" id="SSF69322">
    <property type="entry name" value="Tricorn protease domain 2"/>
    <property type="match status" value="1"/>
</dbReference>
<dbReference type="EMBL" id="CZRL01000103">
    <property type="protein sequence ID" value="CUS54095.1"/>
    <property type="molecule type" value="Genomic_DNA"/>
</dbReference>
<dbReference type="PANTHER" id="PTHR43056:SF5">
    <property type="entry name" value="PEPTIDASE S9 PROLYL OLIGOPEPTIDASE CATALYTIC DOMAIN-CONTAINING PROTEIN"/>
    <property type="match status" value="1"/>
</dbReference>
<sequence length="651" mass="71616">MPVKAVSPYGSWASPITADIIVAGGLSFSEIRVDGDDVYWLEGRSAEAGRSVVVRRSIDGEEWDQIPAGFNARTGVHEYGGGVYAVRSGTIYFANWEDQRIYRVAENASPQALTGLPEVARGDRYADLTINGNSQWLCCVRERHRTKGEPINDLVAVSVTESGRLQILTSGRDFYSSPRFSPDGSKICWLSWDHPNMPWDGCVLWVAEFNGDGSLSNERRIAGSKTESITQPEWSPVGDLFFVSDVSGWWNLTFWDGHSTRAFLKEELDHAEAPWQFGYSTYGFLNDGSLVLGADSANPATLRRFETGGRELPGLGSEDSTIRYVTTVDQCVLYVGASPVSLPEIVSVHSATGTRSVLKKSNDLEFDPDGISKPCAITFPTTDNAEAHAFYYPPWNSQVEASDKEKPPLLVITHGGPTGAAVSDLSLRVQFWTSRGFAVVDVNYRGSTGYGRSYRDALKGMWGVYDTADCVAAADYLVERGLADGDRLAIRGGSAGGYTAINALTFYDRFAAGATYYGIADLQALVNDTHKFESRYLDSLIGPYPEAAQRYHDRSAIHFTEQLSCPMIIFQGLEDAIVPPSQAELMSAALRVKGIPFSYVPFEGEQHGFRQAKNIKRSLEAELYFYGCVMGFEPTDQIEPIEIENADSLRD</sequence>
<dbReference type="Gene3D" id="2.120.10.30">
    <property type="entry name" value="TolB, C-terminal domain"/>
    <property type="match status" value="1"/>
</dbReference>
<dbReference type="Pfam" id="PF00326">
    <property type="entry name" value="Peptidase_S9"/>
    <property type="match status" value="1"/>
</dbReference>
<dbReference type="InterPro" id="IPR011042">
    <property type="entry name" value="6-blade_b-propeller_TolB-like"/>
</dbReference>
<gene>
    <name evidence="2" type="ORF">MGWOODY_XGa2647</name>
</gene>
<dbReference type="AlphaFoldDB" id="A0A160TTA1"/>
<accession>A0A160TTA1</accession>
<dbReference type="GO" id="GO:0006508">
    <property type="term" value="P:proteolysis"/>
    <property type="evidence" value="ECO:0007669"/>
    <property type="project" value="InterPro"/>
</dbReference>
<dbReference type="GO" id="GO:0008236">
    <property type="term" value="F:serine-type peptidase activity"/>
    <property type="evidence" value="ECO:0007669"/>
    <property type="project" value="InterPro"/>
</dbReference>
<dbReference type="PANTHER" id="PTHR43056">
    <property type="entry name" value="PEPTIDASE S9 PROLYL OLIGOPEPTIDASE"/>
    <property type="match status" value="1"/>
</dbReference>
<dbReference type="InterPro" id="IPR001375">
    <property type="entry name" value="Peptidase_S9_cat"/>
</dbReference>
<name>A0A160TTA1_9ZZZZ</name>
<evidence type="ECO:0000313" key="2">
    <source>
        <dbReference type="EMBL" id="CUS54095.1"/>
    </source>
</evidence>
<dbReference type="InterPro" id="IPR050585">
    <property type="entry name" value="Xaa-Pro_dipeptidyl-ppase/CocE"/>
</dbReference>
<protein>
    <submittedName>
        <fullName evidence="2">Prolyl oligopeptidase family protein</fullName>
    </submittedName>
</protein>